<evidence type="ECO:0000313" key="2">
    <source>
        <dbReference type="Proteomes" id="UP001055102"/>
    </source>
</evidence>
<dbReference type="InterPro" id="IPR036397">
    <property type="entry name" value="RNaseH_sf"/>
</dbReference>
<dbReference type="SUPFAM" id="SSF53098">
    <property type="entry name" value="Ribonuclease H-like"/>
    <property type="match status" value="1"/>
</dbReference>
<reference evidence="1" key="1">
    <citation type="journal article" date="2021" name="Front. Microbiol.">
        <title>Comprehensive Comparative Genomics and Phenotyping of Methylobacterium Species.</title>
        <authorList>
            <person name="Alessa O."/>
            <person name="Ogura Y."/>
            <person name="Fujitani Y."/>
            <person name="Takami H."/>
            <person name="Hayashi T."/>
            <person name="Sahin N."/>
            <person name="Tani A."/>
        </authorList>
    </citation>
    <scope>NUCLEOTIDE SEQUENCE</scope>
    <source>
        <strain evidence="1">LMG 23639</strain>
    </source>
</reference>
<name>A0ABQ4T2M3_9HYPH</name>
<dbReference type="Gene3D" id="3.30.420.10">
    <property type="entry name" value="Ribonuclease H-like superfamily/Ribonuclease H"/>
    <property type="match status" value="1"/>
</dbReference>
<sequence>MALPKILALDLATRLGWACGSPDGEPSYGTKVLPATGEDIGRFAQAYNEWLLDMITLESPALIVFEAPILAGKTTPATARKLMGLAWHTEFCCRLRDIRCAEHHLQSVKKFFAGHGNADKAAMIAAAQRQGWSPRDDNAADALGLWAATVHERAPRYAERFKLGVLGTPRAA</sequence>
<evidence type="ECO:0000313" key="1">
    <source>
        <dbReference type="EMBL" id="GJE08656.1"/>
    </source>
</evidence>
<organism evidence="1 2">
    <name type="scientific">Methylobacterium jeotgali</name>
    <dbReference type="NCBI Taxonomy" id="381630"/>
    <lineage>
        <taxon>Bacteria</taxon>
        <taxon>Pseudomonadati</taxon>
        <taxon>Pseudomonadota</taxon>
        <taxon>Alphaproteobacteria</taxon>
        <taxon>Hyphomicrobiales</taxon>
        <taxon>Methylobacteriaceae</taxon>
        <taxon>Methylobacterium</taxon>
    </lineage>
</organism>
<accession>A0ABQ4T2M3</accession>
<dbReference type="RefSeq" id="WP_238278548.1">
    <property type="nucleotide sequence ID" value="NZ_BPQR01000084.1"/>
</dbReference>
<reference evidence="1" key="2">
    <citation type="submission" date="2021-08" db="EMBL/GenBank/DDBJ databases">
        <authorList>
            <person name="Tani A."/>
            <person name="Ola A."/>
            <person name="Ogura Y."/>
            <person name="Katsura K."/>
            <person name="Hayashi T."/>
        </authorList>
    </citation>
    <scope>NUCLEOTIDE SEQUENCE</scope>
    <source>
        <strain evidence="1">LMG 23639</strain>
    </source>
</reference>
<gene>
    <name evidence="1" type="ORF">AOPFMNJM_3999</name>
</gene>
<dbReference type="EMBL" id="BPQR01000084">
    <property type="protein sequence ID" value="GJE08656.1"/>
    <property type="molecule type" value="Genomic_DNA"/>
</dbReference>
<protein>
    <submittedName>
        <fullName evidence="1">Uncharacterized protein</fullName>
    </submittedName>
</protein>
<keyword evidence="2" id="KW-1185">Reference proteome</keyword>
<proteinExistence type="predicted"/>
<dbReference type="InterPro" id="IPR012337">
    <property type="entry name" value="RNaseH-like_sf"/>
</dbReference>
<dbReference type="Proteomes" id="UP001055102">
    <property type="component" value="Unassembled WGS sequence"/>
</dbReference>
<comment type="caution">
    <text evidence="1">The sequence shown here is derived from an EMBL/GenBank/DDBJ whole genome shotgun (WGS) entry which is preliminary data.</text>
</comment>